<evidence type="ECO:0000313" key="2">
    <source>
        <dbReference type="EMBL" id="MCW6506893.1"/>
    </source>
</evidence>
<dbReference type="Pfam" id="PF12728">
    <property type="entry name" value="HTH_17"/>
    <property type="match status" value="1"/>
</dbReference>
<accession>A0AA41YXU5</accession>
<feature type="domain" description="Helix-turn-helix" evidence="1">
    <location>
        <begin position="38"/>
        <end position="79"/>
    </location>
</feature>
<gene>
    <name evidence="2" type="ORF">M8523_02515</name>
</gene>
<comment type="caution">
    <text evidence="2">The sequence shown here is derived from an EMBL/GenBank/DDBJ whole genome shotgun (WGS) entry which is preliminary data.</text>
</comment>
<proteinExistence type="predicted"/>
<evidence type="ECO:0000313" key="3">
    <source>
        <dbReference type="Proteomes" id="UP001165667"/>
    </source>
</evidence>
<dbReference type="EMBL" id="JAMOIM010000001">
    <property type="protein sequence ID" value="MCW6506893.1"/>
    <property type="molecule type" value="Genomic_DNA"/>
</dbReference>
<reference evidence="2" key="1">
    <citation type="submission" date="2022-05" db="EMBL/GenBank/DDBJ databases">
        <authorList>
            <person name="Pankratov T."/>
        </authorList>
    </citation>
    <scope>NUCLEOTIDE SEQUENCE</scope>
    <source>
        <strain evidence="2">BP6-180914</strain>
    </source>
</reference>
<name>A0AA41YXU5_9HYPH</name>
<keyword evidence="3" id="KW-1185">Reference proteome</keyword>
<organism evidence="2 3">
    <name type="scientific">Lichenifustis flavocetrariae</name>
    <dbReference type="NCBI Taxonomy" id="2949735"/>
    <lineage>
        <taxon>Bacteria</taxon>
        <taxon>Pseudomonadati</taxon>
        <taxon>Pseudomonadota</taxon>
        <taxon>Alphaproteobacteria</taxon>
        <taxon>Hyphomicrobiales</taxon>
        <taxon>Lichenihabitantaceae</taxon>
        <taxon>Lichenifustis</taxon>
    </lineage>
</organism>
<dbReference type="Proteomes" id="UP001165667">
    <property type="component" value="Unassembled WGS sequence"/>
</dbReference>
<protein>
    <submittedName>
        <fullName evidence="2">Helix-turn-helix domain-containing protein</fullName>
    </submittedName>
</protein>
<dbReference type="InterPro" id="IPR041657">
    <property type="entry name" value="HTH_17"/>
</dbReference>
<dbReference type="AlphaFoldDB" id="A0AA41YXU5"/>
<sequence length="88" mass="9493">MAQVSDTRIVEALDTMQTGLDLLRAALNAAAPEPSDKLVTIKHAARVLGVSERTVRRRASDGAGVMVGGVWRIAIEALVRRRPVAPHR</sequence>
<dbReference type="RefSeq" id="WP_282583232.1">
    <property type="nucleotide sequence ID" value="NZ_JAMOIM010000001.1"/>
</dbReference>
<evidence type="ECO:0000259" key="1">
    <source>
        <dbReference type="Pfam" id="PF12728"/>
    </source>
</evidence>